<gene>
    <name evidence="2" type="ORF">AGABI1DRAFT_113851</name>
</gene>
<dbReference type="GeneID" id="18824132"/>
<name>K5VXQ6_AGABU</name>
<reference evidence="3" key="1">
    <citation type="journal article" date="2012" name="Proc. Natl. Acad. Sci. U.S.A.">
        <title>Genome sequence of the button mushroom Agaricus bisporus reveals mechanisms governing adaptation to a humic-rich ecological niche.</title>
        <authorList>
            <person name="Morin E."/>
            <person name="Kohler A."/>
            <person name="Baker A.R."/>
            <person name="Foulongne-Oriol M."/>
            <person name="Lombard V."/>
            <person name="Nagy L.G."/>
            <person name="Ohm R.A."/>
            <person name="Patyshakuliyeva A."/>
            <person name="Brun A."/>
            <person name="Aerts A.L."/>
            <person name="Bailey A.M."/>
            <person name="Billette C."/>
            <person name="Coutinho P.M."/>
            <person name="Deakin G."/>
            <person name="Doddapaneni H."/>
            <person name="Floudas D."/>
            <person name="Grimwood J."/>
            <person name="Hilden K."/>
            <person name="Kuees U."/>
            <person name="LaButti K.M."/>
            <person name="Lapidus A."/>
            <person name="Lindquist E.A."/>
            <person name="Lucas S.M."/>
            <person name="Murat C."/>
            <person name="Riley R.W."/>
            <person name="Salamov A.A."/>
            <person name="Schmutz J."/>
            <person name="Subramanian V."/>
            <person name="Woesten H.A.B."/>
            <person name="Xu J."/>
            <person name="Eastwood D.C."/>
            <person name="Foster G.D."/>
            <person name="Sonnenberg A.S."/>
            <person name="Cullen D."/>
            <person name="de Vries R.P."/>
            <person name="Lundell T."/>
            <person name="Hibbett D.S."/>
            <person name="Henrissat B."/>
            <person name="Burton K.S."/>
            <person name="Kerrigan R.W."/>
            <person name="Challen M.P."/>
            <person name="Grigoriev I.V."/>
            <person name="Martin F."/>
        </authorList>
    </citation>
    <scope>NUCLEOTIDE SEQUENCE [LARGE SCALE GENOMIC DNA]</scope>
    <source>
        <strain evidence="3">JB137-S8 / ATCC MYA-4627 / FGSC 10392</strain>
    </source>
</reference>
<sequence length="84" mass="9187">MPSLTGSPVPSLLNRISSPSSRSPTSSVHMAEGPYPILDIGHEPPTSTPPPYFLSVSPQESVPHENHYLPFEDLDRRDVRPGLN</sequence>
<accession>K5VXQ6</accession>
<feature type="compositionally biased region" description="Basic and acidic residues" evidence="1">
    <location>
        <begin position="73"/>
        <end position="84"/>
    </location>
</feature>
<protein>
    <submittedName>
        <fullName evidence="2">Uncharacterized protein</fullName>
    </submittedName>
</protein>
<keyword evidence="3" id="KW-1185">Reference proteome</keyword>
<proteinExistence type="predicted"/>
<dbReference type="AlphaFoldDB" id="K5VXQ6"/>
<dbReference type="HOGENOM" id="CLU_2533486_0_0_1"/>
<dbReference type="Proteomes" id="UP000008493">
    <property type="component" value="Unassembled WGS sequence"/>
</dbReference>
<feature type="compositionally biased region" description="Low complexity" evidence="1">
    <location>
        <begin position="10"/>
        <end position="27"/>
    </location>
</feature>
<feature type="region of interest" description="Disordered" evidence="1">
    <location>
        <begin position="1"/>
        <end position="84"/>
    </location>
</feature>
<evidence type="ECO:0000256" key="1">
    <source>
        <dbReference type="SAM" id="MobiDB-lite"/>
    </source>
</evidence>
<dbReference type="RefSeq" id="XP_007329990.1">
    <property type="nucleotide sequence ID" value="XM_007329928.1"/>
</dbReference>
<dbReference type="InParanoid" id="K5VXQ6"/>
<dbReference type="EMBL" id="JH971390">
    <property type="protein sequence ID" value="EKM79274.1"/>
    <property type="molecule type" value="Genomic_DNA"/>
</dbReference>
<evidence type="ECO:0000313" key="3">
    <source>
        <dbReference type="Proteomes" id="UP000008493"/>
    </source>
</evidence>
<feature type="non-terminal residue" evidence="2">
    <location>
        <position position="84"/>
    </location>
</feature>
<dbReference type="KEGG" id="abp:AGABI1DRAFT113851"/>
<evidence type="ECO:0000313" key="2">
    <source>
        <dbReference type="EMBL" id="EKM79274.1"/>
    </source>
</evidence>
<organism evidence="2 3">
    <name type="scientific">Agaricus bisporus var. burnettii (strain JB137-S8 / ATCC MYA-4627 / FGSC 10392)</name>
    <name type="common">White button mushroom</name>
    <dbReference type="NCBI Taxonomy" id="597362"/>
    <lineage>
        <taxon>Eukaryota</taxon>
        <taxon>Fungi</taxon>
        <taxon>Dikarya</taxon>
        <taxon>Basidiomycota</taxon>
        <taxon>Agaricomycotina</taxon>
        <taxon>Agaricomycetes</taxon>
        <taxon>Agaricomycetidae</taxon>
        <taxon>Agaricales</taxon>
        <taxon>Agaricineae</taxon>
        <taxon>Agaricaceae</taxon>
        <taxon>Agaricus</taxon>
    </lineage>
</organism>